<protein>
    <submittedName>
        <fullName evidence="2">Uncharacterized protein</fullName>
    </submittedName>
</protein>
<feature type="region of interest" description="Disordered" evidence="1">
    <location>
        <begin position="53"/>
        <end position="196"/>
    </location>
</feature>
<dbReference type="AlphaFoldDB" id="A0AAD6Z5Q4"/>
<feature type="region of interest" description="Disordered" evidence="1">
    <location>
        <begin position="1"/>
        <end position="39"/>
    </location>
</feature>
<feature type="compositionally biased region" description="Low complexity" evidence="1">
    <location>
        <begin position="53"/>
        <end position="69"/>
    </location>
</feature>
<evidence type="ECO:0000313" key="3">
    <source>
        <dbReference type="Proteomes" id="UP001218218"/>
    </source>
</evidence>
<sequence>MGMGIIMQAILDEHQRESAPKPKPASKKTTKKAREEEEGLDFLTSLLLFEMATKAGSTSKPAKAASSSGTKRKYKETESETNQPGTVYDAETAKKRMRGDMPMPKLEPIPQAGQESRRAVAEPVASTSKLPPVKKAKKSVPEPTAASASASKPLPLKKKSSNLPPSSTEETEPAAKPLNIQASLAGWFKPTPKVTA</sequence>
<keyword evidence="3" id="KW-1185">Reference proteome</keyword>
<comment type="caution">
    <text evidence="2">The sequence shown here is derived from an EMBL/GenBank/DDBJ whole genome shotgun (WGS) entry which is preliminary data.</text>
</comment>
<gene>
    <name evidence="2" type="ORF">DFH08DRAFT_900266</name>
</gene>
<name>A0AAD6Z5Q4_9AGAR</name>
<organism evidence="2 3">
    <name type="scientific">Mycena albidolilacea</name>
    <dbReference type="NCBI Taxonomy" id="1033008"/>
    <lineage>
        <taxon>Eukaryota</taxon>
        <taxon>Fungi</taxon>
        <taxon>Dikarya</taxon>
        <taxon>Basidiomycota</taxon>
        <taxon>Agaricomycotina</taxon>
        <taxon>Agaricomycetes</taxon>
        <taxon>Agaricomycetidae</taxon>
        <taxon>Agaricales</taxon>
        <taxon>Marasmiineae</taxon>
        <taxon>Mycenaceae</taxon>
        <taxon>Mycena</taxon>
    </lineage>
</organism>
<dbReference type="Proteomes" id="UP001218218">
    <property type="component" value="Unassembled WGS sequence"/>
</dbReference>
<evidence type="ECO:0000256" key="1">
    <source>
        <dbReference type="SAM" id="MobiDB-lite"/>
    </source>
</evidence>
<proteinExistence type="predicted"/>
<reference evidence="2" key="1">
    <citation type="submission" date="2023-03" db="EMBL/GenBank/DDBJ databases">
        <title>Massive genome expansion in bonnet fungi (Mycena s.s.) driven by repeated elements and novel gene families across ecological guilds.</title>
        <authorList>
            <consortium name="Lawrence Berkeley National Laboratory"/>
            <person name="Harder C.B."/>
            <person name="Miyauchi S."/>
            <person name="Viragh M."/>
            <person name="Kuo A."/>
            <person name="Thoen E."/>
            <person name="Andreopoulos B."/>
            <person name="Lu D."/>
            <person name="Skrede I."/>
            <person name="Drula E."/>
            <person name="Henrissat B."/>
            <person name="Morin E."/>
            <person name="Kohler A."/>
            <person name="Barry K."/>
            <person name="LaButti K."/>
            <person name="Morin E."/>
            <person name="Salamov A."/>
            <person name="Lipzen A."/>
            <person name="Mereny Z."/>
            <person name="Hegedus B."/>
            <person name="Baldrian P."/>
            <person name="Stursova M."/>
            <person name="Weitz H."/>
            <person name="Taylor A."/>
            <person name="Grigoriev I.V."/>
            <person name="Nagy L.G."/>
            <person name="Martin F."/>
            <person name="Kauserud H."/>
        </authorList>
    </citation>
    <scope>NUCLEOTIDE SEQUENCE</scope>
    <source>
        <strain evidence="2">CBHHK002</strain>
    </source>
</reference>
<feature type="compositionally biased region" description="Low complexity" evidence="1">
    <location>
        <begin position="145"/>
        <end position="154"/>
    </location>
</feature>
<accession>A0AAD6Z5Q4</accession>
<evidence type="ECO:0000313" key="2">
    <source>
        <dbReference type="EMBL" id="KAJ7308564.1"/>
    </source>
</evidence>
<feature type="compositionally biased region" description="Basic and acidic residues" evidence="1">
    <location>
        <begin position="11"/>
        <end position="20"/>
    </location>
</feature>
<dbReference type="EMBL" id="JARIHO010000085">
    <property type="protein sequence ID" value="KAJ7308564.1"/>
    <property type="molecule type" value="Genomic_DNA"/>
</dbReference>